<dbReference type="HOGENOM" id="CLU_2641417_0_0_1"/>
<dbReference type="AlphaFoldDB" id="W1PWV5"/>
<sequence>MGENGGKRAATNCCLVRGDRGRERWGQWEAWLQAMETRWMEMRGRGSLVREPQSGIRDVERCEDRGCERGGGQGVKF</sequence>
<dbReference type="Gramene" id="ERN11865">
    <property type="protein sequence ID" value="ERN11865"/>
    <property type="gene ID" value="AMTR_s00020p00150360"/>
</dbReference>
<keyword evidence="2" id="KW-1185">Reference proteome</keyword>
<dbReference type="EMBL" id="KI392664">
    <property type="protein sequence ID" value="ERN11865.1"/>
    <property type="molecule type" value="Genomic_DNA"/>
</dbReference>
<gene>
    <name evidence="1" type="ORF">AMTR_s00020p00150360</name>
</gene>
<accession>W1PWV5</accession>
<organism evidence="1 2">
    <name type="scientific">Amborella trichopoda</name>
    <dbReference type="NCBI Taxonomy" id="13333"/>
    <lineage>
        <taxon>Eukaryota</taxon>
        <taxon>Viridiplantae</taxon>
        <taxon>Streptophyta</taxon>
        <taxon>Embryophyta</taxon>
        <taxon>Tracheophyta</taxon>
        <taxon>Spermatophyta</taxon>
        <taxon>Magnoliopsida</taxon>
        <taxon>Amborellales</taxon>
        <taxon>Amborellaceae</taxon>
        <taxon>Amborella</taxon>
    </lineage>
</organism>
<dbReference type="Proteomes" id="UP000017836">
    <property type="component" value="Unassembled WGS sequence"/>
</dbReference>
<name>W1PWV5_AMBTC</name>
<evidence type="ECO:0000313" key="1">
    <source>
        <dbReference type="EMBL" id="ERN11865.1"/>
    </source>
</evidence>
<evidence type="ECO:0000313" key="2">
    <source>
        <dbReference type="Proteomes" id="UP000017836"/>
    </source>
</evidence>
<proteinExistence type="predicted"/>
<reference evidence="2" key="1">
    <citation type="journal article" date="2013" name="Science">
        <title>The Amborella genome and the evolution of flowering plants.</title>
        <authorList>
            <consortium name="Amborella Genome Project"/>
        </authorList>
    </citation>
    <scope>NUCLEOTIDE SEQUENCE [LARGE SCALE GENOMIC DNA]</scope>
</reference>
<protein>
    <submittedName>
        <fullName evidence="1">Uncharacterized protein</fullName>
    </submittedName>
</protein>